<keyword evidence="2" id="KW-1185">Reference proteome</keyword>
<name>A0A6J3LXW9_9PEZI</name>
<evidence type="ECO:0000313" key="3">
    <source>
        <dbReference type="RefSeq" id="XP_033457641.1"/>
    </source>
</evidence>
<feature type="transmembrane region" description="Helical" evidence="1">
    <location>
        <begin position="78"/>
        <end position="95"/>
    </location>
</feature>
<feature type="transmembrane region" description="Helical" evidence="1">
    <location>
        <begin position="174"/>
        <end position="192"/>
    </location>
</feature>
<keyword evidence="1" id="KW-1133">Transmembrane helix</keyword>
<dbReference type="GeneID" id="54361226"/>
<evidence type="ECO:0000313" key="2">
    <source>
        <dbReference type="Proteomes" id="UP000504637"/>
    </source>
</evidence>
<evidence type="ECO:0000256" key="1">
    <source>
        <dbReference type="SAM" id="Phobius"/>
    </source>
</evidence>
<feature type="transmembrane region" description="Helical" evidence="1">
    <location>
        <begin position="107"/>
        <end position="129"/>
    </location>
</feature>
<feature type="transmembrane region" description="Helical" evidence="1">
    <location>
        <begin position="12"/>
        <end position="31"/>
    </location>
</feature>
<keyword evidence="1" id="KW-0812">Transmembrane</keyword>
<dbReference type="OrthoDB" id="3638630at2759"/>
<keyword evidence="1" id="KW-0472">Membrane</keyword>
<feature type="transmembrane region" description="Helical" evidence="1">
    <location>
        <begin position="204"/>
        <end position="222"/>
    </location>
</feature>
<gene>
    <name evidence="3" type="ORF">K489DRAFT_37350</name>
</gene>
<dbReference type="Pfam" id="PF06197">
    <property type="entry name" value="DUF998"/>
    <property type="match status" value="1"/>
</dbReference>
<organism evidence="3">
    <name type="scientific">Dissoconium aciculare CBS 342.82</name>
    <dbReference type="NCBI Taxonomy" id="1314786"/>
    <lineage>
        <taxon>Eukaryota</taxon>
        <taxon>Fungi</taxon>
        <taxon>Dikarya</taxon>
        <taxon>Ascomycota</taxon>
        <taxon>Pezizomycotina</taxon>
        <taxon>Dothideomycetes</taxon>
        <taxon>Dothideomycetidae</taxon>
        <taxon>Mycosphaerellales</taxon>
        <taxon>Dissoconiaceae</taxon>
        <taxon>Dissoconium</taxon>
    </lineage>
</organism>
<proteinExistence type="predicted"/>
<protein>
    <submittedName>
        <fullName evidence="3">Uncharacterized protein</fullName>
    </submittedName>
</protein>
<accession>A0A6J3LXW9</accession>
<dbReference type="Proteomes" id="UP000504637">
    <property type="component" value="Unplaced"/>
</dbReference>
<dbReference type="InterPro" id="IPR009339">
    <property type="entry name" value="DUF998"/>
</dbReference>
<dbReference type="RefSeq" id="XP_033457641.1">
    <property type="nucleotide sequence ID" value="XM_033603426.1"/>
</dbReference>
<reference evidence="3" key="2">
    <citation type="submission" date="2020-04" db="EMBL/GenBank/DDBJ databases">
        <authorList>
            <consortium name="NCBI Genome Project"/>
        </authorList>
    </citation>
    <scope>NUCLEOTIDE SEQUENCE</scope>
    <source>
        <strain evidence="3">CBS 342.82</strain>
    </source>
</reference>
<reference evidence="3" key="1">
    <citation type="submission" date="2020-01" db="EMBL/GenBank/DDBJ databases">
        <authorList>
            <consortium name="DOE Joint Genome Institute"/>
            <person name="Haridas S."/>
            <person name="Albert R."/>
            <person name="Binder M."/>
            <person name="Bloem J."/>
            <person name="Labutti K."/>
            <person name="Salamov A."/>
            <person name="Andreopoulos B."/>
            <person name="Baker S.E."/>
            <person name="Barry K."/>
            <person name="Bills G."/>
            <person name="Bluhm B.H."/>
            <person name="Cannon C."/>
            <person name="Castanera R."/>
            <person name="Culley D.E."/>
            <person name="Daum C."/>
            <person name="Ezra D."/>
            <person name="Gonzalez J.B."/>
            <person name="Henrissat B."/>
            <person name="Kuo A."/>
            <person name="Liang C."/>
            <person name="Lipzen A."/>
            <person name="Lutzoni F."/>
            <person name="Magnuson J."/>
            <person name="Mondo S."/>
            <person name="Nolan M."/>
            <person name="Ohm R."/>
            <person name="Pangilinan J."/>
            <person name="Park H.-J."/>
            <person name="Ramirez L."/>
            <person name="Alfaro M."/>
            <person name="Sun H."/>
            <person name="Tritt A."/>
            <person name="Yoshinaga Y."/>
            <person name="Zwiers L.-H."/>
            <person name="Turgeon B.G."/>
            <person name="Goodwin S.B."/>
            <person name="Spatafora J.W."/>
            <person name="Crous P.W."/>
            <person name="Grigoriev I.V."/>
        </authorList>
    </citation>
    <scope>NUCLEOTIDE SEQUENCE</scope>
    <source>
        <strain evidence="3">CBS 342.82</strain>
    </source>
</reference>
<feature type="transmembrane region" description="Helical" evidence="1">
    <location>
        <begin position="141"/>
        <end position="162"/>
    </location>
</feature>
<dbReference type="AlphaFoldDB" id="A0A6J3LXW9"/>
<reference evidence="3" key="3">
    <citation type="submission" date="2025-08" db="UniProtKB">
        <authorList>
            <consortium name="RefSeq"/>
        </authorList>
    </citation>
    <scope>IDENTIFICATION</scope>
    <source>
        <strain evidence="3">CBS 342.82</strain>
    </source>
</reference>
<sequence>MPPRILAPQLESSAPLAASCFTLGPAIWWIAEYWASRGYYPSYSYIGNFTSDLAVPYPFAERPHGRKVNSTRASFMKYAFYAKAIIFAVGNLAFLRATTPSEKTGSALVIGRGVAALTYSAGMLMFATVPGGPREHEDKSVFWHSIGGAMSMIGGNLSSILLARAETDPNLRRYFTIVGSSGLFNIIIFILNGRTKVKGLWQRGTIYTVQAFEIATACLLWSQIAQAKR</sequence>